<evidence type="ECO:0000313" key="3">
    <source>
        <dbReference type="Proteomes" id="UP001016761"/>
    </source>
</evidence>
<keyword evidence="3" id="KW-1185">Reference proteome</keyword>
<comment type="caution">
    <text evidence="2">The sequence shown here is derived from an EMBL/GenBank/DDBJ whole genome shotgun (WGS) entry which is preliminary data.</text>
</comment>
<feature type="transmembrane region" description="Helical" evidence="1">
    <location>
        <begin position="12"/>
        <end position="43"/>
    </location>
</feature>
<sequence>MKTTIDKIAVAALFLGLTAVTISIPVTGIFTIPVGAFAAWWLFFRTVEEGPRI</sequence>
<organism evidence="2 3">
    <name type="scientific">Haloterrigena gelatinilytica</name>
    <dbReference type="NCBI Taxonomy" id="2741724"/>
    <lineage>
        <taxon>Archaea</taxon>
        <taxon>Methanobacteriati</taxon>
        <taxon>Methanobacteriota</taxon>
        <taxon>Stenosarchaea group</taxon>
        <taxon>Halobacteria</taxon>
        <taxon>Halobacteriales</taxon>
        <taxon>Natrialbaceae</taxon>
        <taxon>Haloterrigena</taxon>
    </lineage>
</organism>
<proteinExistence type="predicted"/>
<evidence type="ECO:0000256" key="1">
    <source>
        <dbReference type="SAM" id="Phobius"/>
    </source>
</evidence>
<keyword evidence="1" id="KW-0812">Transmembrane</keyword>
<accession>A0ABX2L636</accession>
<dbReference type="EMBL" id="JABUQZ010000001">
    <property type="protein sequence ID" value="NUC71727.1"/>
    <property type="molecule type" value="Genomic_DNA"/>
</dbReference>
<gene>
    <name evidence="2" type="ORF">HTZ84_05285</name>
</gene>
<keyword evidence="1" id="KW-0472">Membrane</keyword>
<dbReference type="RefSeq" id="WP_174679715.1">
    <property type="nucleotide sequence ID" value="NZ_JABUQZ010000001.1"/>
</dbReference>
<dbReference type="Proteomes" id="UP001016761">
    <property type="component" value="Unassembled WGS sequence"/>
</dbReference>
<keyword evidence="1" id="KW-1133">Transmembrane helix</keyword>
<evidence type="ECO:0000313" key="2">
    <source>
        <dbReference type="EMBL" id="NUC71727.1"/>
    </source>
</evidence>
<reference evidence="2 3" key="1">
    <citation type="submission" date="2020-06" db="EMBL/GenBank/DDBJ databases">
        <title>Haloterrigena sp. nov., an extremely halophilic archaeon isolated from a saline sediment.</title>
        <authorList>
            <person name="Liu B.-B."/>
        </authorList>
    </citation>
    <scope>NUCLEOTIDE SEQUENCE [LARGE SCALE GENOMIC DNA]</scope>
    <source>
        <strain evidence="2 3">SYSU A558-1</strain>
    </source>
</reference>
<protein>
    <submittedName>
        <fullName evidence="2">Uncharacterized protein</fullName>
    </submittedName>
</protein>
<name>A0ABX2L636_9EURY</name>